<dbReference type="Gene3D" id="3.10.540.10">
    <property type="entry name" value="duf1285 like domain"/>
    <property type="match status" value="1"/>
</dbReference>
<dbReference type="Gene3D" id="2.30.270.10">
    <property type="entry name" value="duf1285 protein"/>
    <property type="match status" value="1"/>
</dbReference>
<dbReference type="Pfam" id="PF21028">
    <property type="entry name" value="DUF1285_C"/>
    <property type="match status" value="1"/>
</dbReference>
<reference evidence="3 4" key="1">
    <citation type="submission" date="2020-05" db="EMBL/GenBank/DDBJ databases">
        <authorList>
            <person name="Ruan W."/>
            <person name="Jeon C.O."/>
            <person name="Chun B.H."/>
        </authorList>
    </citation>
    <scope>NUCLEOTIDE SEQUENCE [LARGE SCALE GENOMIC DNA]</scope>
    <source>
        <strain evidence="3 4">TBZ9</strain>
    </source>
</reference>
<protein>
    <submittedName>
        <fullName evidence="3">DUF1285 domain-containing protein</fullName>
    </submittedName>
</protein>
<dbReference type="RefSeq" id="WP_171701408.1">
    <property type="nucleotide sequence ID" value="NZ_JABFHI010000001.1"/>
</dbReference>
<comment type="caution">
    <text evidence="3">The sequence shown here is derived from an EMBL/GenBank/DDBJ whole genome shotgun (WGS) entry which is preliminary data.</text>
</comment>
<dbReference type="InterPro" id="IPR048341">
    <property type="entry name" value="DUF1285_N"/>
</dbReference>
<organism evidence="3 4">
    <name type="scientific">Vreelandella azerica</name>
    <dbReference type="NCBI Taxonomy" id="2732867"/>
    <lineage>
        <taxon>Bacteria</taxon>
        <taxon>Pseudomonadati</taxon>
        <taxon>Pseudomonadota</taxon>
        <taxon>Gammaproteobacteria</taxon>
        <taxon>Oceanospirillales</taxon>
        <taxon>Halomonadaceae</taxon>
        <taxon>Vreelandella</taxon>
    </lineage>
</organism>
<dbReference type="AlphaFoldDB" id="A0A7Y3TVS3"/>
<dbReference type="InterPro" id="IPR048342">
    <property type="entry name" value="DUF1285_C"/>
</dbReference>
<keyword evidence="4" id="KW-1185">Reference proteome</keyword>
<evidence type="ECO:0000313" key="4">
    <source>
        <dbReference type="Proteomes" id="UP000588806"/>
    </source>
</evidence>
<proteinExistence type="predicted"/>
<dbReference type="InterPro" id="IPR023361">
    <property type="entry name" value="DUF1285_beta_roll_sf"/>
</dbReference>
<accession>A0A7Y3TVS3</accession>
<evidence type="ECO:0000313" key="3">
    <source>
        <dbReference type="EMBL" id="NOG30965.1"/>
    </source>
</evidence>
<dbReference type="Proteomes" id="UP000588806">
    <property type="component" value="Unassembled WGS sequence"/>
</dbReference>
<dbReference type="Pfam" id="PF06938">
    <property type="entry name" value="DUF1285_N"/>
    <property type="match status" value="1"/>
</dbReference>
<reference evidence="3 4" key="2">
    <citation type="submission" date="2020-06" db="EMBL/GenBank/DDBJ databases">
        <title>Halomonas songnenensis sp. nov., a moderately halophilic bacterium isolated from saline and alkaline soils.</title>
        <authorList>
            <person name="Jiang J."/>
            <person name="Pan Y."/>
        </authorList>
    </citation>
    <scope>NUCLEOTIDE SEQUENCE [LARGE SCALE GENOMIC DNA]</scope>
    <source>
        <strain evidence="3 4">TBZ9</strain>
    </source>
</reference>
<evidence type="ECO:0000259" key="2">
    <source>
        <dbReference type="Pfam" id="PF21028"/>
    </source>
</evidence>
<sequence>MQIDRLLHHCDGAAEIPPLDQWHPPLLGDMPLFIQADGQWQHEGRPFTRPQLVRLLASLLRQDPEGTCLVTPAERWRIEVADCPFVIVDADQRDGDWWLTTHYGDQLRLDQSHVLQVTTTPEGEDVPQVNVRFGLAGRLSRNVYYQLVDAAETRESADGHCDVGLWSGGHWQVLGVIAAGEAP</sequence>
<feature type="domain" description="DUF1285" evidence="1">
    <location>
        <begin position="17"/>
        <end position="82"/>
    </location>
</feature>
<evidence type="ECO:0000259" key="1">
    <source>
        <dbReference type="Pfam" id="PF06938"/>
    </source>
</evidence>
<gene>
    <name evidence="3" type="ORF">HLB35_02855</name>
</gene>
<name>A0A7Y3TVS3_9GAMM</name>
<feature type="domain" description="DUF1285" evidence="2">
    <location>
        <begin position="84"/>
        <end position="171"/>
    </location>
</feature>
<dbReference type="EMBL" id="JABFHI010000001">
    <property type="protein sequence ID" value="NOG30965.1"/>
    <property type="molecule type" value="Genomic_DNA"/>
</dbReference>